<feature type="transmembrane region" description="Helical" evidence="9">
    <location>
        <begin position="196"/>
        <end position="215"/>
    </location>
</feature>
<dbReference type="STRING" id="1461693.ATO10_09985"/>
<evidence type="ECO:0000256" key="6">
    <source>
        <dbReference type="ARBA" id="ARBA00022989"/>
    </source>
</evidence>
<dbReference type="Proteomes" id="UP000024836">
    <property type="component" value="Unassembled WGS sequence"/>
</dbReference>
<dbReference type="GO" id="GO:0022857">
    <property type="term" value="F:transmembrane transporter activity"/>
    <property type="evidence" value="ECO:0007669"/>
    <property type="project" value="InterPro"/>
</dbReference>
<dbReference type="eggNOG" id="COG0559">
    <property type="taxonomic scope" value="Bacteria"/>
</dbReference>
<evidence type="ECO:0000313" key="10">
    <source>
        <dbReference type="EMBL" id="KCV81666.1"/>
    </source>
</evidence>
<evidence type="ECO:0000256" key="4">
    <source>
        <dbReference type="ARBA" id="ARBA00022692"/>
    </source>
</evidence>
<evidence type="ECO:0000256" key="7">
    <source>
        <dbReference type="ARBA" id="ARBA00023136"/>
    </source>
</evidence>
<protein>
    <submittedName>
        <fullName evidence="10">High-affinity branched-chain amino acid transport system permease BraD</fullName>
    </submittedName>
</protein>
<dbReference type="InterPro" id="IPR001851">
    <property type="entry name" value="ABC_transp_permease"/>
</dbReference>
<keyword evidence="3" id="KW-1003">Cell membrane</keyword>
<proteinExistence type="inferred from homology"/>
<feature type="transmembrane region" description="Helical" evidence="9">
    <location>
        <begin position="41"/>
        <end position="59"/>
    </location>
</feature>
<dbReference type="GO" id="GO:0006865">
    <property type="term" value="P:amino acid transport"/>
    <property type="evidence" value="ECO:0007669"/>
    <property type="project" value="UniProtKB-KW"/>
</dbReference>
<gene>
    <name evidence="10" type="ORF">ATO10_09985</name>
</gene>
<dbReference type="PANTHER" id="PTHR11795">
    <property type="entry name" value="BRANCHED-CHAIN AMINO ACID TRANSPORT SYSTEM PERMEASE PROTEIN LIVH"/>
    <property type="match status" value="1"/>
</dbReference>
<dbReference type="RefSeq" id="WP_035251098.1">
    <property type="nucleotide sequence ID" value="NZ_AQQY01000006.1"/>
</dbReference>
<evidence type="ECO:0000256" key="2">
    <source>
        <dbReference type="ARBA" id="ARBA00022448"/>
    </source>
</evidence>
<name>A0A058ZLK3_9RHOB</name>
<feature type="transmembrane region" description="Helical" evidence="9">
    <location>
        <begin position="147"/>
        <end position="167"/>
    </location>
</feature>
<reference evidence="10 11" key="1">
    <citation type="submission" date="2013-04" db="EMBL/GenBank/DDBJ databases">
        <title>Shimia sp. 22II-S11-Z10 Genome Sequencing.</title>
        <authorList>
            <person name="Lai Q."/>
            <person name="Li G."/>
            <person name="Shao Z."/>
        </authorList>
    </citation>
    <scope>NUCLEOTIDE SEQUENCE [LARGE SCALE GENOMIC DNA]</scope>
    <source>
        <strain evidence="11">22II-S11-Z10</strain>
    </source>
</reference>
<evidence type="ECO:0000313" key="11">
    <source>
        <dbReference type="Proteomes" id="UP000024836"/>
    </source>
</evidence>
<keyword evidence="7 9" id="KW-0472">Membrane</keyword>
<accession>A0A058ZLK3</accession>
<evidence type="ECO:0000256" key="1">
    <source>
        <dbReference type="ARBA" id="ARBA00004651"/>
    </source>
</evidence>
<evidence type="ECO:0000256" key="3">
    <source>
        <dbReference type="ARBA" id="ARBA00022475"/>
    </source>
</evidence>
<organism evidence="10 11">
    <name type="scientific">Actibacterium atlanticum</name>
    <dbReference type="NCBI Taxonomy" id="1461693"/>
    <lineage>
        <taxon>Bacteria</taxon>
        <taxon>Pseudomonadati</taxon>
        <taxon>Pseudomonadota</taxon>
        <taxon>Alphaproteobacteria</taxon>
        <taxon>Rhodobacterales</taxon>
        <taxon>Roseobacteraceae</taxon>
        <taxon>Actibacterium</taxon>
    </lineage>
</organism>
<dbReference type="AlphaFoldDB" id="A0A058ZLK3"/>
<comment type="subcellular location">
    <subcellularLocation>
        <location evidence="1">Cell membrane</location>
        <topology evidence="1">Multi-pass membrane protein</topology>
    </subcellularLocation>
</comment>
<keyword evidence="2" id="KW-0813">Transport</keyword>
<dbReference type="PATRIC" id="fig|1461693.3.peg.2021"/>
<feature type="transmembrane region" description="Helical" evidence="9">
    <location>
        <begin position="99"/>
        <end position="121"/>
    </location>
</feature>
<comment type="caution">
    <text evidence="10">The sequence shown here is derived from an EMBL/GenBank/DDBJ whole genome shotgun (WGS) entry which is preliminary data.</text>
</comment>
<dbReference type="Pfam" id="PF02653">
    <property type="entry name" value="BPD_transp_2"/>
    <property type="match status" value="1"/>
</dbReference>
<evidence type="ECO:0000256" key="9">
    <source>
        <dbReference type="SAM" id="Phobius"/>
    </source>
</evidence>
<sequence length="298" mass="31244">MLTAVAIAVDGLGFAAWLFLSSVGLTLIYGVMRILNIAHGGFYALGAYASAWAIGLYVQTGNPVALSYLIIPVMAVIAGTVAGLLIERGVLRFMYGRDEVLMVLVTYALFLILEDVTKLIWGTDSYVAWQPAYALGTVDIMGIPYTVYKLAIIGVAVICGGSLWWGLTHTRVGKLLLVVIEDREVAGALGINVTKFFTVTFLIGATLGALGGALTAPEISVVPGIGAEVIVMAFAVIVIGGMGSIPGAVIGALIVGFARATSVHLYPPAELFSIYLVMAAVLAVKPYGLFALSEGRKI</sequence>
<dbReference type="PANTHER" id="PTHR11795:SF442">
    <property type="entry name" value="ABC TRANSPORTER ATP-BINDING PROTEIN"/>
    <property type="match status" value="1"/>
</dbReference>
<feature type="transmembrane region" description="Helical" evidence="9">
    <location>
        <begin position="65"/>
        <end position="87"/>
    </location>
</feature>
<keyword evidence="5" id="KW-0029">Amino-acid transport</keyword>
<dbReference type="EMBL" id="AQQY01000006">
    <property type="protein sequence ID" value="KCV81666.1"/>
    <property type="molecule type" value="Genomic_DNA"/>
</dbReference>
<keyword evidence="11" id="KW-1185">Reference proteome</keyword>
<dbReference type="OrthoDB" id="9810089at2"/>
<feature type="transmembrane region" description="Helical" evidence="9">
    <location>
        <begin position="272"/>
        <end position="292"/>
    </location>
</feature>
<comment type="similarity">
    <text evidence="8">Belongs to the binding-protein-dependent transport system permease family. LivHM subfamily.</text>
</comment>
<evidence type="ECO:0000256" key="5">
    <source>
        <dbReference type="ARBA" id="ARBA00022970"/>
    </source>
</evidence>
<evidence type="ECO:0000256" key="8">
    <source>
        <dbReference type="ARBA" id="ARBA00037998"/>
    </source>
</evidence>
<dbReference type="GO" id="GO:0005886">
    <property type="term" value="C:plasma membrane"/>
    <property type="evidence" value="ECO:0007669"/>
    <property type="project" value="UniProtKB-SubCell"/>
</dbReference>
<keyword evidence="4 9" id="KW-0812">Transmembrane</keyword>
<feature type="transmembrane region" description="Helical" evidence="9">
    <location>
        <begin position="6"/>
        <end position="29"/>
    </location>
</feature>
<keyword evidence="6 9" id="KW-1133">Transmembrane helix</keyword>
<dbReference type="InterPro" id="IPR052157">
    <property type="entry name" value="BCAA_transport_permease"/>
</dbReference>
<dbReference type="CDD" id="cd06582">
    <property type="entry name" value="TM_PBP1_LivH_like"/>
    <property type="match status" value="1"/>
</dbReference>